<evidence type="ECO:0000313" key="2">
    <source>
        <dbReference type="EMBL" id="KAK5845696.1"/>
    </source>
</evidence>
<organism evidence="2 3">
    <name type="scientific">Gossypium arboreum</name>
    <name type="common">Tree cotton</name>
    <name type="synonym">Gossypium nanking</name>
    <dbReference type="NCBI Taxonomy" id="29729"/>
    <lineage>
        <taxon>Eukaryota</taxon>
        <taxon>Viridiplantae</taxon>
        <taxon>Streptophyta</taxon>
        <taxon>Embryophyta</taxon>
        <taxon>Tracheophyta</taxon>
        <taxon>Spermatophyta</taxon>
        <taxon>Magnoliopsida</taxon>
        <taxon>eudicotyledons</taxon>
        <taxon>Gunneridae</taxon>
        <taxon>Pentapetalae</taxon>
        <taxon>rosids</taxon>
        <taxon>malvids</taxon>
        <taxon>Malvales</taxon>
        <taxon>Malvaceae</taxon>
        <taxon>Malvoideae</taxon>
        <taxon>Gossypium</taxon>
    </lineage>
</organism>
<evidence type="ECO:0000256" key="1">
    <source>
        <dbReference type="SAM" id="MobiDB-lite"/>
    </source>
</evidence>
<sequence>MFMHEKPSDTTVCHLRVPLYAKPVEVNSANEENAPKAVEEEPEKIESISIETDREDGEEANPSVAPPVDNSTAVPSFFY</sequence>
<keyword evidence="3" id="KW-1185">Reference proteome</keyword>
<feature type="region of interest" description="Disordered" evidence="1">
    <location>
        <begin position="27"/>
        <end position="79"/>
    </location>
</feature>
<gene>
    <name evidence="2" type="ORF">PVK06_001904</name>
</gene>
<evidence type="ECO:0000313" key="3">
    <source>
        <dbReference type="Proteomes" id="UP001358586"/>
    </source>
</evidence>
<feature type="compositionally biased region" description="Polar residues" evidence="1">
    <location>
        <begin position="69"/>
        <end position="79"/>
    </location>
</feature>
<reference evidence="2 3" key="1">
    <citation type="submission" date="2023-03" db="EMBL/GenBank/DDBJ databases">
        <title>WGS of Gossypium arboreum.</title>
        <authorList>
            <person name="Yu D."/>
        </authorList>
    </citation>
    <scope>NUCLEOTIDE SEQUENCE [LARGE SCALE GENOMIC DNA]</scope>
    <source>
        <tissue evidence="2">Leaf</tissue>
    </source>
</reference>
<name>A0ABR0R2B6_GOSAR</name>
<proteinExistence type="predicted"/>
<dbReference type="Proteomes" id="UP001358586">
    <property type="component" value="Chromosome 1"/>
</dbReference>
<dbReference type="EMBL" id="JARKNE010000001">
    <property type="protein sequence ID" value="KAK5845696.1"/>
    <property type="molecule type" value="Genomic_DNA"/>
</dbReference>
<accession>A0ABR0R2B6</accession>
<protein>
    <submittedName>
        <fullName evidence="2">Uncharacterized protein</fullName>
    </submittedName>
</protein>
<comment type="caution">
    <text evidence="2">The sequence shown here is derived from an EMBL/GenBank/DDBJ whole genome shotgun (WGS) entry which is preliminary data.</text>
</comment>